<reference evidence="3" key="1">
    <citation type="journal article" date="2020" name="mSystems">
        <title>Genome- and Community-Level Interaction Insights into Carbon Utilization and Element Cycling Functions of Hydrothermarchaeota in Hydrothermal Sediment.</title>
        <authorList>
            <person name="Zhou Z."/>
            <person name="Liu Y."/>
            <person name="Xu W."/>
            <person name="Pan J."/>
            <person name="Luo Z.H."/>
            <person name="Li M."/>
        </authorList>
    </citation>
    <scope>NUCLEOTIDE SEQUENCE [LARGE SCALE GENOMIC DNA]</scope>
    <source>
        <strain evidence="3">SpSt-1074</strain>
    </source>
</reference>
<evidence type="ECO:0000313" key="3">
    <source>
        <dbReference type="EMBL" id="HHM44083.1"/>
    </source>
</evidence>
<evidence type="ECO:0000259" key="2">
    <source>
        <dbReference type="Pfam" id="PF13439"/>
    </source>
</evidence>
<dbReference type="PANTHER" id="PTHR45947">
    <property type="entry name" value="SULFOQUINOVOSYL TRANSFERASE SQD2"/>
    <property type="match status" value="1"/>
</dbReference>
<dbReference type="Gene3D" id="3.40.50.2000">
    <property type="entry name" value="Glycogen Phosphorylase B"/>
    <property type="match status" value="2"/>
</dbReference>
<accession>A0A7J3VTX8</accession>
<gene>
    <name evidence="3" type="ORF">ENM31_02135</name>
</gene>
<dbReference type="CDD" id="cd03801">
    <property type="entry name" value="GT4_PimA-like"/>
    <property type="match status" value="1"/>
</dbReference>
<dbReference type="EMBL" id="DRXH01000072">
    <property type="protein sequence ID" value="HHM44083.1"/>
    <property type="molecule type" value="Genomic_DNA"/>
</dbReference>
<organism evidence="3">
    <name type="scientific">Caldiarchaeum subterraneum</name>
    <dbReference type="NCBI Taxonomy" id="311458"/>
    <lineage>
        <taxon>Archaea</taxon>
        <taxon>Nitrososphaerota</taxon>
        <taxon>Candidatus Caldarchaeales</taxon>
        <taxon>Candidatus Caldarchaeaceae</taxon>
        <taxon>Candidatus Caldarchaeum</taxon>
    </lineage>
</organism>
<feature type="domain" description="Glycosyl transferase family 1" evidence="1">
    <location>
        <begin position="194"/>
        <end position="359"/>
    </location>
</feature>
<keyword evidence="3" id="KW-0808">Transferase</keyword>
<dbReference type="PANTHER" id="PTHR45947:SF3">
    <property type="entry name" value="SULFOQUINOVOSYL TRANSFERASE SQD2"/>
    <property type="match status" value="1"/>
</dbReference>
<name>A0A7J3VTX8_CALS0</name>
<sequence>MRVALVHVHVLEDLAGIGVKAESYDSYAGYEHRYARLLRSHGLDADLIVFSRGVDVVRRLKHAWGHDVVLLPIKGMRFLRQVNVFRELLRLVKEYDVVHCFSYYSNFYDVLAFCCQVAGVPLVAQSQGIWPSIPLMPRLRKMLTLRLASRLVPLNMSEARFLKDRFNIGGDRVVVVPNFIVPEDHVPLMRGQARRMIGVDDDAFVVLTVCRLVPGKGVQTLLEAAAKIRDRVRGLCVMVVGAGPFRDGLERLAAELNVADIVRFEGYIPNQDLNRFYSAADCFVLASLEETFPFALLEAMLYGLPVVSTRTWGPSEIVVDGETGLLYKPGDSAGLADAIAQIYRNPDRSRVMGEAGRKRVLENYTAENVYRLLRRVYAGLGS</sequence>
<dbReference type="InterPro" id="IPR050194">
    <property type="entry name" value="Glycosyltransferase_grp1"/>
</dbReference>
<protein>
    <submittedName>
        <fullName evidence="3">Glycosyltransferase family 1 protein</fullName>
    </submittedName>
</protein>
<feature type="domain" description="Glycosyltransferase subfamily 4-like N-terminal" evidence="2">
    <location>
        <begin position="33"/>
        <end position="183"/>
    </location>
</feature>
<evidence type="ECO:0000259" key="1">
    <source>
        <dbReference type="Pfam" id="PF00534"/>
    </source>
</evidence>
<dbReference type="InterPro" id="IPR028098">
    <property type="entry name" value="Glyco_trans_4-like_N"/>
</dbReference>
<dbReference type="InterPro" id="IPR001296">
    <property type="entry name" value="Glyco_trans_1"/>
</dbReference>
<dbReference type="GO" id="GO:0016757">
    <property type="term" value="F:glycosyltransferase activity"/>
    <property type="evidence" value="ECO:0007669"/>
    <property type="project" value="InterPro"/>
</dbReference>
<comment type="caution">
    <text evidence="3">The sequence shown here is derived from an EMBL/GenBank/DDBJ whole genome shotgun (WGS) entry which is preliminary data.</text>
</comment>
<dbReference type="SUPFAM" id="SSF53756">
    <property type="entry name" value="UDP-Glycosyltransferase/glycogen phosphorylase"/>
    <property type="match status" value="1"/>
</dbReference>
<dbReference type="Pfam" id="PF13439">
    <property type="entry name" value="Glyco_transf_4"/>
    <property type="match status" value="1"/>
</dbReference>
<dbReference type="Pfam" id="PF00534">
    <property type="entry name" value="Glycos_transf_1"/>
    <property type="match status" value="1"/>
</dbReference>
<proteinExistence type="predicted"/>
<dbReference type="AlphaFoldDB" id="A0A7J3VTX8"/>